<dbReference type="OrthoDB" id="414863at2759"/>
<keyword evidence="2" id="KW-0687">Ribonucleoprotein</keyword>
<dbReference type="GO" id="GO:0006412">
    <property type="term" value="P:translation"/>
    <property type="evidence" value="ECO:0007669"/>
    <property type="project" value="InterPro"/>
</dbReference>
<dbReference type="Proteomes" id="UP000700334">
    <property type="component" value="Unassembled WGS sequence"/>
</dbReference>
<dbReference type="Gene3D" id="3.40.50.10490">
    <property type="entry name" value="Glucose-6-phosphate isomerase like protein, domain 1"/>
    <property type="match status" value="1"/>
</dbReference>
<keyword evidence="1 3" id="KW-0689">Ribosomal protein</keyword>
<dbReference type="InterPro" id="IPR023591">
    <property type="entry name" value="Ribosomal_uS2_flav_dom_sf"/>
</dbReference>
<evidence type="ECO:0000256" key="2">
    <source>
        <dbReference type="ARBA" id="ARBA00023274"/>
    </source>
</evidence>
<dbReference type="SUPFAM" id="SSF52313">
    <property type="entry name" value="Ribosomal protein S2"/>
    <property type="match status" value="1"/>
</dbReference>
<dbReference type="GO" id="GO:0015935">
    <property type="term" value="C:small ribosomal subunit"/>
    <property type="evidence" value="ECO:0007669"/>
    <property type="project" value="InterPro"/>
</dbReference>
<evidence type="ECO:0000313" key="4">
    <source>
        <dbReference type="Proteomes" id="UP000700334"/>
    </source>
</evidence>
<gene>
    <name evidence="3" type="ORF">J0S82_000652</name>
</gene>
<evidence type="ECO:0000256" key="1">
    <source>
        <dbReference type="ARBA" id="ARBA00022980"/>
    </source>
</evidence>
<dbReference type="AlphaFoldDB" id="A0A8J6ACR1"/>
<evidence type="ECO:0000313" key="3">
    <source>
        <dbReference type="EMBL" id="KAG8516030.1"/>
    </source>
</evidence>
<keyword evidence="4" id="KW-1185">Reference proteome</keyword>
<reference evidence="3" key="1">
    <citation type="journal article" date="2021" name="Evol. Appl.">
        <title>The genome of the Pyrenean desman and the effects of bottlenecks and inbreeding on the genomic landscape of an endangered species.</title>
        <authorList>
            <person name="Escoda L."/>
            <person name="Castresana J."/>
        </authorList>
    </citation>
    <scope>NUCLEOTIDE SEQUENCE</scope>
    <source>
        <strain evidence="3">IBE-C5619</strain>
    </source>
</reference>
<dbReference type="EMBL" id="JAGFMF010011690">
    <property type="protein sequence ID" value="KAG8516030.1"/>
    <property type="molecule type" value="Genomic_DNA"/>
</dbReference>
<dbReference type="GO" id="GO:0003735">
    <property type="term" value="F:structural constituent of ribosome"/>
    <property type="evidence" value="ECO:0007669"/>
    <property type="project" value="InterPro"/>
</dbReference>
<protein>
    <submittedName>
        <fullName evidence="3">40S ribosomal protein SA</fullName>
    </submittedName>
</protein>
<dbReference type="PANTHER" id="PTHR11489">
    <property type="entry name" value="40S RIBOSOMAL PROTEIN SA"/>
    <property type="match status" value="1"/>
</dbReference>
<sequence length="109" mass="12232">MEWYVYKRESGGTYIINLKITWKELLLAAHAIFAVENQADVNITLPRDTGQRVVLKLAAASGATLVAGSSLLETSLTRSWQLSRNQGFWWLLIPGLTTNLSQRHLMLTC</sequence>
<name>A0A8J6ACR1_GALPY</name>
<accession>A0A8J6ACR1</accession>
<proteinExistence type="predicted"/>
<dbReference type="InterPro" id="IPR005707">
    <property type="entry name" value="Ribosomal_uS2_euk/arc"/>
</dbReference>
<comment type="caution">
    <text evidence="3">The sequence shown here is derived from an EMBL/GenBank/DDBJ whole genome shotgun (WGS) entry which is preliminary data.</text>
</comment>
<organism evidence="3 4">
    <name type="scientific">Galemys pyrenaicus</name>
    <name type="common">Iberian desman</name>
    <name type="synonym">Pyrenean desman</name>
    <dbReference type="NCBI Taxonomy" id="202257"/>
    <lineage>
        <taxon>Eukaryota</taxon>
        <taxon>Metazoa</taxon>
        <taxon>Chordata</taxon>
        <taxon>Craniata</taxon>
        <taxon>Vertebrata</taxon>
        <taxon>Euteleostomi</taxon>
        <taxon>Mammalia</taxon>
        <taxon>Eutheria</taxon>
        <taxon>Laurasiatheria</taxon>
        <taxon>Eulipotyphla</taxon>
        <taxon>Talpidae</taxon>
        <taxon>Galemys</taxon>
    </lineage>
</organism>